<accession>A0A3N4K3A0</accession>
<keyword evidence="2" id="KW-1185">Reference proteome</keyword>
<proteinExistence type="predicted"/>
<sequence>MSSPTSPTYSSSSFNYQARVEKPSTKWQERLRAHCKEYHSSEPLFTDFSDQRGGRTAWTAEVTVYTPEGKLSTPARFFYHVNYLNNAREDAAECALQQLQQANRLQSSPRRPSYSGYN</sequence>
<reference evidence="1 2" key="1">
    <citation type="journal article" date="2018" name="Nat. Ecol. Evol.">
        <title>Pezizomycetes genomes reveal the molecular basis of ectomycorrhizal truffle lifestyle.</title>
        <authorList>
            <person name="Murat C."/>
            <person name="Payen T."/>
            <person name="Noel B."/>
            <person name="Kuo A."/>
            <person name="Morin E."/>
            <person name="Chen J."/>
            <person name="Kohler A."/>
            <person name="Krizsan K."/>
            <person name="Balestrini R."/>
            <person name="Da Silva C."/>
            <person name="Montanini B."/>
            <person name="Hainaut M."/>
            <person name="Levati E."/>
            <person name="Barry K.W."/>
            <person name="Belfiori B."/>
            <person name="Cichocki N."/>
            <person name="Clum A."/>
            <person name="Dockter R.B."/>
            <person name="Fauchery L."/>
            <person name="Guy J."/>
            <person name="Iotti M."/>
            <person name="Le Tacon F."/>
            <person name="Lindquist E.A."/>
            <person name="Lipzen A."/>
            <person name="Malagnac F."/>
            <person name="Mello A."/>
            <person name="Molinier V."/>
            <person name="Miyauchi S."/>
            <person name="Poulain J."/>
            <person name="Riccioni C."/>
            <person name="Rubini A."/>
            <person name="Sitrit Y."/>
            <person name="Splivallo R."/>
            <person name="Traeger S."/>
            <person name="Wang M."/>
            <person name="Zifcakova L."/>
            <person name="Wipf D."/>
            <person name="Zambonelli A."/>
            <person name="Paolocci F."/>
            <person name="Nowrousian M."/>
            <person name="Ottonello S."/>
            <person name="Baldrian P."/>
            <person name="Spatafora J.W."/>
            <person name="Henrissat B."/>
            <person name="Nagy L.G."/>
            <person name="Aury J.M."/>
            <person name="Wincker P."/>
            <person name="Grigoriev I.V."/>
            <person name="Bonfante P."/>
            <person name="Martin F.M."/>
        </authorList>
    </citation>
    <scope>NUCLEOTIDE SEQUENCE [LARGE SCALE GENOMIC DNA]</scope>
    <source>
        <strain evidence="1 2">120613-1</strain>
    </source>
</reference>
<dbReference type="EMBL" id="ML120360">
    <property type="protein sequence ID" value="RPB03988.1"/>
    <property type="molecule type" value="Genomic_DNA"/>
</dbReference>
<organism evidence="1 2">
    <name type="scientific">Choiromyces venosus 120613-1</name>
    <dbReference type="NCBI Taxonomy" id="1336337"/>
    <lineage>
        <taxon>Eukaryota</taxon>
        <taxon>Fungi</taxon>
        <taxon>Dikarya</taxon>
        <taxon>Ascomycota</taxon>
        <taxon>Pezizomycotina</taxon>
        <taxon>Pezizomycetes</taxon>
        <taxon>Pezizales</taxon>
        <taxon>Tuberaceae</taxon>
        <taxon>Choiromyces</taxon>
    </lineage>
</organism>
<evidence type="ECO:0000313" key="2">
    <source>
        <dbReference type="Proteomes" id="UP000276215"/>
    </source>
</evidence>
<dbReference type="AlphaFoldDB" id="A0A3N4K3A0"/>
<dbReference type="OrthoDB" id="5418749at2759"/>
<dbReference type="Proteomes" id="UP000276215">
    <property type="component" value="Unassembled WGS sequence"/>
</dbReference>
<protein>
    <recommendedName>
        <fullName evidence="3">DRBM domain-containing protein</fullName>
    </recommendedName>
</protein>
<gene>
    <name evidence="1" type="ORF">L873DRAFT_1840821</name>
</gene>
<evidence type="ECO:0000313" key="1">
    <source>
        <dbReference type="EMBL" id="RPB03988.1"/>
    </source>
</evidence>
<dbReference type="PANTHER" id="PTHR42030:SF1">
    <property type="entry name" value="DRBM DOMAIN-CONTAINING PROTEIN"/>
    <property type="match status" value="1"/>
</dbReference>
<dbReference type="PANTHER" id="PTHR42030">
    <property type="entry name" value="DRBM DOMAIN-CONTAINING PROTEIN"/>
    <property type="match status" value="1"/>
</dbReference>
<name>A0A3N4K3A0_9PEZI</name>
<evidence type="ECO:0008006" key="3">
    <source>
        <dbReference type="Google" id="ProtNLM"/>
    </source>
</evidence>